<dbReference type="PANTHER" id="PTHR45686:SF4">
    <property type="entry name" value="ADP-RIBOSYLATION FACTOR GTPASE ACTIVATING PROTEIN 3, ISOFORM H"/>
    <property type="match status" value="1"/>
</dbReference>
<evidence type="ECO:0000313" key="8">
    <source>
        <dbReference type="EMBL" id="CCI44522.1"/>
    </source>
</evidence>
<dbReference type="GO" id="GO:0005096">
    <property type="term" value="F:GTPase activator activity"/>
    <property type="evidence" value="ECO:0007669"/>
    <property type="project" value="UniProtKB-KW"/>
</dbReference>
<proteinExistence type="predicted"/>
<evidence type="ECO:0000256" key="1">
    <source>
        <dbReference type="ARBA" id="ARBA00022468"/>
    </source>
</evidence>
<dbReference type="OrthoDB" id="10266696at2759"/>
<dbReference type="Proteomes" id="UP000053237">
    <property type="component" value="Unassembled WGS sequence"/>
</dbReference>
<dbReference type="Pfam" id="PF01412">
    <property type="entry name" value="ArfGap"/>
    <property type="match status" value="1"/>
</dbReference>
<dbReference type="GO" id="GO:0008270">
    <property type="term" value="F:zinc ion binding"/>
    <property type="evidence" value="ECO:0007669"/>
    <property type="project" value="UniProtKB-KW"/>
</dbReference>
<dbReference type="AlphaFoldDB" id="A0A024GCX1"/>
<feature type="region of interest" description="Disordered" evidence="6">
    <location>
        <begin position="177"/>
        <end position="233"/>
    </location>
</feature>
<sequence>MTSRPAFVANETRDAFFQRIRSLTANKMCFDCNKRNPTWATVSYGVFICLDCSGYHRRLGVHLSFVRSIDMDEWTEDQLKVMQIGGNAEARKYFKQYGVHEVTSIDAKYNTKGAQLYKSVLAKKVSTSTLQISAEPMDGEDRENGAEDGLDALVKNVALQSNGDFNRIAPSGHLHRTNIHKTIPPTKDAAEKPDTNKPSYLQADRSAVMLKNNDGAVGSGREQKHKKSTIGARKNTNLGAVKLSQGSDFDFDDIPFENPPASVPAQQRSQTQPLSTVSSTHKQIEDDEALARALQIAEEEIQYDRLSAPSTHLTNVRSDAPTAKDSLQKYKNSKSISSDNYFASERVEADRDQINRFQGAQAISSDMYHNKGTGRSRSSSHEVADEAAYQLEMLKSKVTDKATKLKQMTSGFFTDLQTRYS</sequence>
<evidence type="ECO:0000256" key="6">
    <source>
        <dbReference type="SAM" id="MobiDB-lite"/>
    </source>
</evidence>
<dbReference type="PROSITE" id="PS50115">
    <property type="entry name" value="ARFGAP"/>
    <property type="match status" value="1"/>
</dbReference>
<keyword evidence="1" id="KW-0343">GTPase activation</keyword>
<evidence type="ECO:0000259" key="7">
    <source>
        <dbReference type="PROSITE" id="PS50115"/>
    </source>
</evidence>
<accession>A0A024GCX1</accession>
<keyword evidence="3 5" id="KW-0863">Zinc-finger</keyword>
<keyword evidence="9" id="KW-1185">Reference proteome</keyword>
<gene>
    <name evidence="8" type="ORF">BN9_053310</name>
</gene>
<reference evidence="8 9" key="1">
    <citation type="submission" date="2012-05" db="EMBL/GenBank/DDBJ databases">
        <title>Recombination and specialization in a pathogen metapopulation.</title>
        <authorList>
            <person name="Gardiner A."/>
            <person name="Kemen E."/>
            <person name="Schultz-Larsen T."/>
            <person name="MacLean D."/>
            <person name="Van Oosterhout C."/>
            <person name="Jones J.D.G."/>
        </authorList>
    </citation>
    <scope>NUCLEOTIDE SEQUENCE [LARGE SCALE GENOMIC DNA]</scope>
    <source>
        <strain evidence="8 9">Ac Nc2</strain>
    </source>
</reference>
<feature type="domain" description="Arf-GAP" evidence="7">
    <location>
        <begin position="14"/>
        <end position="95"/>
    </location>
</feature>
<evidence type="ECO:0000256" key="5">
    <source>
        <dbReference type="PROSITE-ProRule" id="PRU00288"/>
    </source>
</evidence>
<dbReference type="CDD" id="cd08959">
    <property type="entry name" value="ArfGap_ArfGap1_like"/>
    <property type="match status" value="1"/>
</dbReference>
<dbReference type="STRING" id="65357.A0A024GCX1"/>
<feature type="compositionally biased region" description="Polar residues" evidence="6">
    <location>
        <begin position="264"/>
        <end position="281"/>
    </location>
</feature>
<keyword evidence="2" id="KW-0479">Metal-binding</keyword>
<evidence type="ECO:0000256" key="4">
    <source>
        <dbReference type="ARBA" id="ARBA00022833"/>
    </source>
</evidence>
<dbReference type="GO" id="GO:0000139">
    <property type="term" value="C:Golgi membrane"/>
    <property type="evidence" value="ECO:0007669"/>
    <property type="project" value="GOC"/>
</dbReference>
<evidence type="ECO:0000256" key="2">
    <source>
        <dbReference type="ARBA" id="ARBA00022723"/>
    </source>
</evidence>
<dbReference type="PRINTS" id="PR00405">
    <property type="entry name" value="REVINTRACTNG"/>
</dbReference>
<evidence type="ECO:0000256" key="3">
    <source>
        <dbReference type="ARBA" id="ARBA00022771"/>
    </source>
</evidence>
<dbReference type="SUPFAM" id="SSF57863">
    <property type="entry name" value="ArfGap/RecO-like zinc finger"/>
    <property type="match status" value="1"/>
</dbReference>
<dbReference type="SMART" id="SM00105">
    <property type="entry name" value="ArfGap"/>
    <property type="match status" value="1"/>
</dbReference>
<organism evidence="8 9">
    <name type="scientific">Albugo candida</name>
    <dbReference type="NCBI Taxonomy" id="65357"/>
    <lineage>
        <taxon>Eukaryota</taxon>
        <taxon>Sar</taxon>
        <taxon>Stramenopiles</taxon>
        <taxon>Oomycota</taxon>
        <taxon>Peronosporomycetes</taxon>
        <taxon>Albuginales</taxon>
        <taxon>Albuginaceae</taxon>
        <taxon>Albugo</taxon>
    </lineage>
</organism>
<keyword evidence="4" id="KW-0862">Zinc</keyword>
<evidence type="ECO:0000313" key="9">
    <source>
        <dbReference type="Proteomes" id="UP000053237"/>
    </source>
</evidence>
<protein>
    <recommendedName>
        <fullName evidence="7">Arf-GAP domain-containing protein</fullName>
    </recommendedName>
</protein>
<dbReference type="PANTHER" id="PTHR45686">
    <property type="entry name" value="ADP-RIBOSYLATION FACTOR GTPASE ACTIVATING PROTEIN 3, ISOFORM H-RELATED"/>
    <property type="match status" value="1"/>
</dbReference>
<dbReference type="InterPro" id="IPR001164">
    <property type="entry name" value="ArfGAP_dom"/>
</dbReference>
<dbReference type="EMBL" id="CAIX01000072">
    <property type="protein sequence ID" value="CCI44522.1"/>
    <property type="molecule type" value="Genomic_DNA"/>
</dbReference>
<comment type="caution">
    <text evidence="8">The sequence shown here is derived from an EMBL/GenBank/DDBJ whole genome shotgun (WGS) entry which is preliminary data.</text>
</comment>
<dbReference type="InParanoid" id="A0A024GCX1"/>
<name>A0A024GCX1_9STRA</name>
<feature type="region of interest" description="Disordered" evidence="6">
    <location>
        <begin position="255"/>
        <end position="283"/>
    </location>
</feature>
<dbReference type="GO" id="GO:0048205">
    <property type="term" value="P:COPI coating of Golgi vesicle"/>
    <property type="evidence" value="ECO:0007669"/>
    <property type="project" value="TreeGrafter"/>
</dbReference>
<dbReference type="InterPro" id="IPR038508">
    <property type="entry name" value="ArfGAP_dom_sf"/>
</dbReference>
<dbReference type="Gene3D" id="1.10.220.150">
    <property type="entry name" value="Arf GTPase activating protein"/>
    <property type="match status" value="1"/>
</dbReference>
<dbReference type="InterPro" id="IPR037278">
    <property type="entry name" value="ARFGAP/RecO"/>
</dbReference>